<keyword evidence="1" id="KW-0472">Membrane</keyword>
<gene>
    <name evidence="2" type="ORF">CRM96_09660</name>
</gene>
<accession>A0AB36S9B1</accession>
<name>A0AB36S9B1_9ENTE</name>
<feature type="transmembrane region" description="Helical" evidence="1">
    <location>
        <begin position="34"/>
        <end position="56"/>
    </location>
</feature>
<keyword evidence="1" id="KW-1133">Transmembrane helix</keyword>
<protein>
    <submittedName>
        <fullName evidence="2">Uncharacterized protein</fullName>
    </submittedName>
</protein>
<dbReference type="AlphaFoldDB" id="A0AB36S9B1"/>
<comment type="caution">
    <text evidence="2">The sequence shown here is derived from an EMBL/GenBank/DDBJ whole genome shotgun (WGS) entry which is preliminary data.</text>
</comment>
<dbReference type="EMBL" id="PDEB01000004">
    <property type="protein sequence ID" value="PEH45262.1"/>
    <property type="molecule type" value="Genomic_DNA"/>
</dbReference>
<evidence type="ECO:0000256" key="1">
    <source>
        <dbReference type="SAM" id="Phobius"/>
    </source>
</evidence>
<organism evidence="2 3">
    <name type="scientific">Enterococcus durans</name>
    <dbReference type="NCBI Taxonomy" id="53345"/>
    <lineage>
        <taxon>Bacteria</taxon>
        <taxon>Bacillati</taxon>
        <taxon>Bacillota</taxon>
        <taxon>Bacilli</taxon>
        <taxon>Lactobacillales</taxon>
        <taxon>Enterococcaceae</taxon>
        <taxon>Enterococcus</taxon>
    </lineage>
</organism>
<keyword evidence="1" id="KW-0812">Transmembrane</keyword>
<proteinExistence type="predicted"/>
<reference evidence="2 3" key="1">
    <citation type="submission" date="2017-09" db="EMBL/GenBank/DDBJ databases">
        <title>FDA dAtabase for Regulatory Grade micrObial Sequences (FDA-ARGOS): Supporting development and validation of Infectious Disease Dx tests.</title>
        <authorList>
            <person name="Minogue T."/>
            <person name="Wolcott M."/>
            <person name="Wasieloski L."/>
            <person name="Aguilar W."/>
            <person name="Moore D."/>
            <person name="Tallon L.J."/>
            <person name="Sadzewicz L."/>
            <person name="Ott S."/>
            <person name="Zhao X."/>
            <person name="Nagaraj S."/>
            <person name="Vavikolanu K."/>
            <person name="Aluvathingal J."/>
            <person name="Nadendla S."/>
            <person name="Sichtig H."/>
        </authorList>
    </citation>
    <scope>NUCLEOTIDE SEQUENCE [LARGE SCALE GENOMIC DNA]</scope>
    <source>
        <strain evidence="2 3">FDAARGOS_396</strain>
    </source>
</reference>
<evidence type="ECO:0000313" key="3">
    <source>
        <dbReference type="Proteomes" id="UP000220669"/>
    </source>
</evidence>
<evidence type="ECO:0000313" key="2">
    <source>
        <dbReference type="EMBL" id="PEH45262.1"/>
    </source>
</evidence>
<sequence length="62" mass="7723">MYQHIFCNYLNGVCLEDVYLKQATTDYRTKTTFLLYHTVYKITRVFPYFFVFILLFRRYICK</sequence>
<dbReference type="Proteomes" id="UP000220669">
    <property type="component" value="Unassembled WGS sequence"/>
</dbReference>